<dbReference type="RefSeq" id="WP_083597840.1">
    <property type="nucleotide sequence ID" value="NZ_FOVH01000008.1"/>
</dbReference>
<dbReference type="eggNOG" id="ENOG5031U53">
    <property type="taxonomic scope" value="Bacteria"/>
</dbReference>
<protein>
    <submittedName>
        <fullName evidence="3">Uncharacterized protein</fullName>
    </submittedName>
</protein>
<dbReference type="Proteomes" id="UP000183413">
    <property type="component" value="Unassembled WGS sequence"/>
</dbReference>
<organism evidence="3 4">
    <name type="scientific">Actinomadura madurae</name>
    <dbReference type="NCBI Taxonomy" id="1993"/>
    <lineage>
        <taxon>Bacteria</taxon>
        <taxon>Bacillati</taxon>
        <taxon>Actinomycetota</taxon>
        <taxon>Actinomycetes</taxon>
        <taxon>Streptosporangiales</taxon>
        <taxon>Thermomonosporaceae</taxon>
        <taxon>Actinomadura</taxon>
    </lineage>
</organism>
<feature type="compositionally biased region" description="Basic and acidic residues" evidence="1">
    <location>
        <begin position="125"/>
        <end position="137"/>
    </location>
</feature>
<sequence length="137" mass="12959">MTARTRIVAGLATGLCGLVTVGLVVLVVAVDLDTADKTASVVGALAGLAGTAVSVYVLSRTPEDGSSVEASGARSVAAGGGIGRAVTGDRVQTGPAPAPRASPGSAGPAGPVRASGDGSVAAGGDIHEAVTGDETRP</sequence>
<dbReference type="EMBL" id="FOVH01000008">
    <property type="protein sequence ID" value="SFO66150.1"/>
    <property type="molecule type" value="Genomic_DNA"/>
</dbReference>
<keyword evidence="4" id="KW-1185">Reference proteome</keyword>
<dbReference type="AlphaFoldDB" id="A0A1I5J0K4"/>
<feature type="transmembrane region" description="Helical" evidence="2">
    <location>
        <begin position="7"/>
        <end position="29"/>
    </location>
</feature>
<accession>A0A1I5J0K4</accession>
<dbReference type="STRING" id="1993.SAMN04489713_108206"/>
<evidence type="ECO:0000313" key="4">
    <source>
        <dbReference type="Proteomes" id="UP000183413"/>
    </source>
</evidence>
<evidence type="ECO:0000313" key="3">
    <source>
        <dbReference type="EMBL" id="SFO66150.1"/>
    </source>
</evidence>
<dbReference type="InParanoid" id="A0A1I5J0K4"/>
<keyword evidence="2" id="KW-0472">Membrane</keyword>
<gene>
    <name evidence="3" type="ORF">SAMN04489713_108206</name>
</gene>
<name>A0A1I5J0K4_9ACTN</name>
<evidence type="ECO:0000256" key="1">
    <source>
        <dbReference type="SAM" id="MobiDB-lite"/>
    </source>
</evidence>
<reference evidence="3 4" key="1">
    <citation type="submission" date="2016-10" db="EMBL/GenBank/DDBJ databases">
        <authorList>
            <person name="de Groot N.N."/>
        </authorList>
    </citation>
    <scope>NUCLEOTIDE SEQUENCE [LARGE SCALE GENOMIC DNA]</scope>
    <source>
        <strain evidence="3 4">DSM 43067</strain>
    </source>
</reference>
<feature type="transmembrane region" description="Helical" evidence="2">
    <location>
        <begin position="41"/>
        <end position="58"/>
    </location>
</feature>
<proteinExistence type="predicted"/>
<keyword evidence="2" id="KW-1133">Transmembrane helix</keyword>
<feature type="region of interest" description="Disordered" evidence="1">
    <location>
        <begin position="79"/>
        <end position="137"/>
    </location>
</feature>
<feature type="compositionally biased region" description="Low complexity" evidence="1">
    <location>
        <begin position="99"/>
        <end position="124"/>
    </location>
</feature>
<evidence type="ECO:0000256" key="2">
    <source>
        <dbReference type="SAM" id="Phobius"/>
    </source>
</evidence>
<keyword evidence="2" id="KW-0812">Transmembrane</keyword>